<dbReference type="EMBL" id="CP013443">
    <property type="protein sequence ID" value="AOK15809.1"/>
    <property type="molecule type" value="Genomic_DNA"/>
</dbReference>
<sequence length="82" mass="9333">MLKAIAGVVIGVVFLVIAAFTAWSTRDFLRTAIAVPGEPQWEQEKCLVQKFISSPVVLWKVTLFTWLLSLKMSIRLNTRIRE</sequence>
<evidence type="ECO:0000313" key="2">
    <source>
        <dbReference type="EMBL" id="AOK15809.1"/>
    </source>
</evidence>
<feature type="transmembrane region" description="Helical" evidence="1">
    <location>
        <begin position="57"/>
        <end position="74"/>
    </location>
</feature>
<proteinExistence type="predicted"/>
<name>A0A1B4PPE7_BURCE</name>
<evidence type="ECO:0000256" key="1">
    <source>
        <dbReference type="SAM" id="Phobius"/>
    </source>
</evidence>
<dbReference type="Proteomes" id="UP000094776">
    <property type="component" value="Chromosome 1"/>
</dbReference>
<evidence type="ECO:0000313" key="3">
    <source>
        <dbReference type="Proteomes" id="UP000094776"/>
    </source>
</evidence>
<accession>A0A1B4PPE7</accession>
<gene>
    <name evidence="2" type="ORF">WT26_07135</name>
</gene>
<keyword evidence="1" id="KW-0812">Transmembrane</keyword>
<organism evidence="2 3">
    <name type="scientific">Burkholderia cepacia</name>
    <name type="common">Pseudomonas cepacia</name>
    <dbReference type="NCBI Taxonomy" id="292"/>
    <lineage>
        <taxon>Bacteria</taxon>
        <taxon>Pseudomonadati</taxon>
        <taxon>Pseudomonadota</taxon>
        <taxon>Betaproteobacteria</taxon>
        <taxon>Burkholderiales</taxon>
        <taxon>Burkholderiaceae</taxon>
        <taxon>Burkholderia</taxon>
        <taxon>Burkholderia cepacia complex</taxon>
    </lineage>
</organism>
<reference evidence="2 3" key="1">
    <citation type="submission" date="2015-12" db="EMBL/GenBank/DDBJ databases">
        <title>Diversity of Burkholderia near neighbor genomes.</title>
        <authorList>
            <person name="Sahl J."/>
            <person name="Wagner D."/>
            <person name="Keim P."/>
        </authorList>
    </citation>
    <scope>NUCLEOTIDE SEQUENCE [LARGE SCALE GENOMIC DNA]</scope>
    <source>
        <strain evidence="2 3">MSMB1184WGS</strain>
    </source>
</reference>
<keyword evidence="1" id="KW-1133">Transmembrane helix</keyword>
<dbReference type="AlphaFoldDB" id="A0A1B4PPE7"/>
<keyword evidence="1" id="KW-0472">Membrane</keyword>
<protein>
    <submittedName>
        <fullName evidence="2">Uncharacterized protein</fullName>
    </submittedName>
</protein>